<organism evidence="3 4">
    <name type="scientific">Botrytis byssoidea</name>
    <dbReference type="NCBI Taxonomy" id="139641"/>
    <lineage>
        <taxon>Eukaryota</taxon>
        <taxon>Fungi</taxon>
        <taxon>Dikarya</taxon>
        <taxon>Ascomycota</taxon>
        <taxon>Pezizomycotina</taxon>
        <taxon>Leotiomycetes</taxon>
        <taxon>Helotiales</taxon>
        <taxon>Sclerotiniaceae</taxon>
        <taxon>Botrytis</taxon>
    </lineage>
</organism>
<dbReference type="SUPFAM" id="SSF52540">
    <property type="entry name" value="P-loop containing nucleoside triphosphate hydrolases"/>
    <property type="match status" value="1"/>
</dbReference>
<dbReference type="Gene3D" id="3.40.50.300">
    <property type="entry name" value="P-loop containing nucleotide triphosphate hydrolases"/>
    <property type="match status" value="1"/>
</dbReference>
<evidence type="ECO:0000256" key="1">
    <source>
        <dbReference type="ARBA" id="ARBA00022737"/>
    </source>
</evidence>
<proteinExistence type="predicted"/>
<dbReference type="Proteomes" id="UP000710849">
    <property type="component" value="Unassembled WGS sequence"/>
</dbReference>
<sequence length="772" mass="88689">MHIHIVVFCLTDLRRSTLIEILANQEQLIKGVTAINDRIETSRIERQRLAADEELRKKLNLLGTIDVMKWQNSNIRLRQPGTGVWFTESKDFKDWASTDNSKLWIHGIPGAGKTILMASVIREIEQTQDSSHGLAMFYCDYKDTQTHDPRTILGALARQLILQHEHAFTQLEAFCEKHHMTENTQGSATTEDLCEFIVELSRNFSTTSIVVDGLDEIAEDRAEATRLLKSLNKPSGTIKILLASRHEVDIRMVLENYPCVSIAAKSGDLRLYVHSEIEKRTKIGKLRIRDHNLKDHIVKVLTEGADGMFRWVACQMDYLCECSTDRDRREALRKLPPDLPKSYQRILDRVNRSSKENQTLVRHTLLWVVYAEKPLTITQLLQALAVRPGDETFERENMTTLEELLNWCSSLIRQKSQSDELELAHFTVKEYLLGLSEECGPGISQYRLSGDHVEIMRICCDFLSLSEYDGKLLPVMKSDSEATDFNKSWKKFEENYSFMKYVLRFWLVHVRQSTWSEISNDVLLLFDETRSSYRLWTFGYYHRTMLSCCDGTTLFNLDLDDPLPADHLNCVMGSSRPSALHWAAMIALPDICTALIDRGDDLNAPSVVGSPLKCAILCNFAIYEDIDTLAWNSLGDSEDWRWNSRNKVIKHLIMAGAALDNIDVIKLLYRYSETFRYYNTESDDELFRAIFDKNPTFSVESLSAFLQHTLLGRYTEEELPYNDASLFVEFLTWAARTNFAYFAPGILPLFLAIIYDDIANSDYTRSSLLRIG</sequence>
<comment type="caution">
    <text evidence="3">The sequence shown here is derived from an EMBL/GenBank/DDBJ whole genome shotgun (WGS) entry which is preliminary data.</text>
</comment>
<protein>
    <recommendedName>
        <fullName evidence="2">NACHT domain-containing protein</fullName>
    </recommendedName>
</protein>
<evidence type="ECO:0000313" key="4">
    <source>
        <dbReference type="Proteomes" id="UP000710849"/>
    </source>
</evidence>
<reference evidence="3 4" key="1">
    <citation type="journal article" date="2020" name="Genome Biol. Evol.">
        <title>Comparative genomics of Sclerotiniaceae.</title>
        <authorList>
            <person name="Valero Jimenez C.A."/>
            <person name="Steentjes M."/>
            <person name="Scholten O.E."/>
            <person name="Van Kan J.A.L."/>
        </authorList>
    </citation>
    <scope>NUCLEOTIDE SEQUENCE [LARGE SCALE GENOMIC DNA]</scope>
    <source>
        <strain evidence="3 4">MUCL 94</strain>
    </source>
</reference>
<feature type="domain" description="NACHT" evidence="2">
    <location>
        <begin position="101"/>
        <end position="245"/>
    </location>
</feature>
<dbReference type="AlphaFoldDB" id="A0A9P5IP16"/>
<dbReference type="InterPro" id="IPR036770">
    <property type="entry name" value="Ankyrin_rpt-contain_sf"/>
</dbReference>
<dbReference type="PANTHER" id="PTHR10039">
    <property type="entry name" value="AMELOGENIN"/>
    <property type="match status" value="1"/>
</dbReference>
<dbReference type="SUPFAM" id="SSF48403">
    <property type="entry name" value="Ankyrin repeat"/>
    <property type="match status" value="1"/>
</dbReference>
<evidence type="ECO:0000259" key="2">
    <source>
        <dbReference type="PROSITE" id="PS50837"/>
    </source>
</evidence>
<accession>A0A9P5IP16</accession>
<dbReference type="InterPro" id="IPR007111">
    <property type="entry name" value="NACHT_NTPase"/>
</dbReference>
<dbReference type="PANTHER" id="PTHR10039:SF15">
    <property type="entry name" value="NACHT DOMAIN-CONTAINING PROTEIN"/>
    <property type="match status" value="1"/>
</dbReference>
<evidence type="ECO:0000313" key="3">
    <source>
        <dbReference type="EMBL" id="KAF7941904.1"/>
    </source>
</evidence>
<keyword evidence="1" id="KW-0677">Repeat</keyword>
<name>A0A9P5IP16_9HELO</name>
<dbReference type="Pfam" id="PF22939">
    <property type="entry name" value="WHD_GPIID"/>
    <property type="match status" value="1"/>
</dbReference>
<dbReference type="EMBL" id="RCSW01000012">
    <property type="protein sequence ID" value="KAF7941904.1"/>
    <property type="molecule type" value="Genomic_DNA"/>
</dbReference>
<dbReference type="GeneID" id="62150330"/>
<dbReference type="InterPro" id="IPR056884">
    <property type="entry name" value="NPHP3-like_N"/>
</dbReference>
<dbReference type="RefSeq" id="XP_038732186.1">
    <property type="nucleotide sequence ID" value="XM_038877254.1"/>
</dbReference>
<gene>
    <name evidence="3" type="ORF">EAE97_006741</name>
</gene>
<dbReference type="Pfam" id="PF24883">
    <property type="entry name" value="NPHP3_N"/>
    <property type="match status" value="1"/>
</dbReference>
<dbReference type="InterPro" id="IPR027417">
    <property type="entry name" value="P-loop_NTPase"/>
</dbReference>
<dbReference type="PROSITE" id="PS50837">
    <property type="entry name" value="NACHT"/>
    <property type="match status" value="1"/>
</dbReference>
<dbReference type="InterPro" id="IPR054471">
    <property type="entry name" value="GPIID_WHD"/>
</dbReference>
<keyword evidence="4" id="KW-1185">Reference proteome</keyword>